<name>A0A8T0I443_CERPU</name>
<reference evidence="7" key="1">
    <citation type="submission" date="2020-06" db="EMBL/GenBank/DDBJ databases">
        <title>WGS assembly of Ceratodon purpureus strain R40.</title>
        <authorList>
            <person name="Carey S.B."/>
            <person name="Jenkins J."/>
            <person name="Shu S."/>
            <person name="Lovell J.T."/>
            <person name="Sreedasyam A."/>
            <person name="Maumus F."/>
            <person name="Tiley G.P."/>
            <person name="Fernandez-Pozo N."/>
            <person name="Barry K."/>
            <person name="Chen C."/>
            <person name="Wang M."/>
            <person name="Lipzen A."/>
            <person name="Daum C."/>
            <person name="Saski C.A."/>
            <person name="Payton A.C."/>
            <person name="Mcbreen J.C."/>
            <person name="Conrad R.E."/>
            <person name="Kollar L.M."/>
            <person name="Olsson S."/>
            <person name="Huttunen S."/>
            <person name="Landis J.B."/>
            <person name="Wickett N.J."/>
            <person name="Johnson M.G."/>
            <person name="Rensing S.A."/>
            <person name="Grimwood J."/>
            <person name="Schmutz J."/>
            <person name="Mcdaniel S.F."/>
        </authorList>
    </citation>
    <scope>NUCLEOTIDE SEQUENCE</scope>
    <source>
        <strain evidence="7">R40</strain>
    </source>
</reference>
<dbReference type="Proteomes" id="UP000822688">
    <property type="component" value="Chromosome 5"/>
</dbReference>
<feature type="transmembrane region" description="Helical" evidence="6">
    <location>
        <begin position="129"/>
        <end position="152"/>
    </location>
</feature>
<evidence type="ECO:0000256" key="6">
    <source>
        <dbReference type="SAM" id="Phobius"/>
    </source>
</evidence>
<evidence type="ECO:0000313" key="8">
    <source>
        <dbReference type="Proteomes" id="UP000822688"/>
    </source>
</evidence>
<evidence type="ECO:0000256" key="1">
    <source>
        <dbReference type="ARBA" id="ARBA00004141"/>
    </source>
</evidence>
<dbReference type="EMBL" id="CM026425">
    <property type="protein sequence ID" value="KAG0577695.1"/>
    <property type="molecule type" value="Genomic_DNA"/>
</dbReference>
<accession>A0A8T0I443</accession>
<keyword evidence="2 6" id="KW-0812">Transmembrane</keyword>
<gene>
    <name evidence="7" type="ORF">KC19_5G174100</name>
</gene>
<evidence type="ECO:0000256" key="5">
    <source>
        <dbReference type="SAM" id="MobiDB-lite"/>
    </source>
</evidence>
<evidence type="ECO:0000313" key="7">
    <source>
        <dbReference type="EMBL" id="KAG0577695.1"/>
    </source>
</evidence>
<comment type="caution">
    <text evidence="7">The sequence shown here is derived from an EMBL/GenBank/DDBJ whole genome shotgun (WGS) entry which is preliminary data.</text>
</comment>
<dbReference type="Pfam" id="PF00335">
    <property type="entry name" value="Tetraspanin"/>
    <property type="match status" value="1"/>
</dbReference>
<feature type="compositionally biased region" description="Polar residues" evidence="5">
    <location>
        <begin position="275"/>
        <end position="294"/>
    </location>
</feature>
<keyword evidence="8" id="KW-1185">Reference proteome</keyword>
<dbReference type="GO" id="GO:0016020">
    <property type="term" value="C:membrane"/>
    <property type="evidence" value="ECO:0007669"/>
    <property type="project" value="UniProtKB-SubCell"/>
</dbReference>
<feature type="transmembrane region" description="Helical" evidence="6">
    <location>
        <begin position="98"/>
        <end position="117"/>
    </location>
</feature>
<evidence type="ECO:0000256" key="3">
    <source>
        <dbReference type="ARBA" id="ARBA00022989"/>
    </source>
</evidence>
<sequence length="306" mass="33624">MSCQGFLQCILKLINFLVTLVGACMIVYSLWMFKEWNSVSPHDQGGPSPAPALFSSGIASLSGGDMSFLQSSEGLIVDQIARPLLKDSLQFSDVPAPWFIYAFFAAGAITCFVSLIGHVAAELSNSFCLSCYSVLQVVLILAQFAVAGLLFFDKHWREDVPEDPTGELDKVQKFVMENLDICKWVSLAVVLLEVLGLFFAFILRAISSSGRRDYDSDEDYMVPRSAPRRPAGNLQANQTNPTSGSGGAAAATETRPPRTDAWSTRMREKYGLDTTEFTANPSESRRFSQQNQTPGAEEQQSRCVIM</sequence>
<keyword evidence="4 6" id="KW-0472">Membrane</keyword>
<keyword evidence="3 6" id="KW-1133">Transmembrane helix</keyword>
<feature type="transmembrane region" description="Helical" evidence="6">
    <location>
        <begin position="184"/>
        <end position="203"/>
    </location>
</feature>
<dbReference type="AlphaFoldDB" id="A0A8T0I443"/>
<evidence type="ECO:0000256" key="4">
    <source>
        <dbReference type="ARBA" id="ARBA00023136"/>
    </source>
</evidence>
<protein>
    <recommendedName>
        <fullName evidence="9">Tetraspanin-18</fullName>
    </recommendedName>
</protein>
<comment type="subcellular location">
    <subcellularLocation>
        <location evidence="1">Membrane</location>
        <topology evidence="1">Multi-pass membrane protein</topology>
    </subcellularLocation>
</comment>
<evidence type="ECO:0000256" key="2">
    <source>
        <dbReference type="ARBA" id="ARBA00022692"/>
    </source>
</evidence>
<organism evidence="7 8">
    <name type="scientific">Ceratodon purpureus</name>
    <name type="common">Fire moss</name>
    <name type="synonym">Dicranum purpureum</name>
    <dbReference type="NCBI Taxonomy" id="3225"/>
    <lineage>
        <taxon>Eukaryota</taxon>
        <taxon>Viridiplantae</taxon>
        <taxon>Streptophyta</taxon>
        <taxon>Embryophyta</taxon>
        <taxon>Bryophyta</taxon>
        <taxon>Bryophytina</taxon>
        <taxon>Bryopsida</taxon>
        <taxon>Dicranidae</taxon>
        <taxon>Pseudoditrichales</taxon>
        <taxon>Ditrichaceae</taxon>
        <taxon>Ceratodon</taxon>
    </lineage>
</organism>
<evidence type="ECO:0008006" key="9">
    <source>
        <dbReference type="Google" id="ProtNLM"/>
    </source>
</evidence>
<feature type="region of interest" description="Disordered" evidence="5">
    <location>
        <begin position="211"/>
        <end position="306"/>
    </location>
</feature>
<dbReference type="InterPro" id="IPR018499">
    <property type="entry name" value="Tetraspanin/Peripherin"/>
</dbReference>
<proteinExistence type="predicted"/>
<feature type="transmembrane region" description="Helical" evidence="6">
    <location>
        <begin position="12"/>
        <end position="33"/>
    </location>
</feature>